<keyword evidence="2" id="KW-0175">Coiled coil</keyword>
<dbReference type="EMBL" id="JAGKQM010000003">
    <property type="protein sequence ID" value="KAH0931787.1"/>
    <property type="molecule type" value="Genomic_DNA"/>
</dbReference>
<proteinExistence type="predicted"/>
<protein>
    <recommendedName>
        <fullName evidence="6">RRM domain-containing protein</fullName>
    </recommendedName>
</protein>
<feature type="compositionally biased region" description="Basic and acidic residues" evidence="3">
    <location>
        <begin position="354"/>
        <end position="363"/>
    </location>
</feature>
<feature type="region of interest" description="Disordered" evidence="3">
    <location>
        <begin position="98"/>
        <end position="117"/>
    </location>
</feature>
<dbReference type="InterPro" id="IPR012677">
    <property type="entry name" value="Nucleotide-bd_a/b_plait_sf"/>
</dbReference>
<gene>
    <name evidence="4" type="ORF">HID58_008904</name>
</gene>
<name>A0ABQ8DQY2_BRANA</name>
<feature type="region of interest" description="Disordered" evidence="3">
    <location>
        <begin position="350"/>
        <end position="372"/>
    </location>
</feature>
<feature type="region of interest" description="Disordered" evidence="3">
    <location>
        <begin position="184"/>
        <end position="207"/>
    </location>
</feature>
<evidence type="ECO:0008006" key="6">
    <source>
        <dbReference type="Google" id="ProtNLM"/>
    </source>
</evidence>
<dbReference type="Gene3D" id="3.30.70.330">
    <property type="match status" value="1"/>
</dbReference>
<evidence type="ECO:0000313" key="5">
    <source>
        <dbReference type="Proteomes" id="UP000824890"/>
    </source>
</evidence>
<sequence length="445" mass="51116">MTVDDANFISLTTSPRMISAVVSLLTAPLSTLSWLLCVSFDILEIVNDQSVRGKCYGFVTFSNRRSAYDAIQEWMENIGGRVVRVNEVTTRFGGWLNTGGQGRFQPQSPDGRSDFGYKRDRTSLELNNLSVKLHLQERAYEHSHGLERRNDHDMLDRNGYKERVFQGVEDGDWRGYRSYGDSSNMRISGTSSHQGRNEETKREDSAQLWRSVTRARNLDPSKTTTFRMAVNCWHRRGRSETERRRSATVDFFSGYTMHLEIISLHHYLLLDRKGSEKGTAKTSKPLVKGFVHDNDDEVMKITKVLKNKRGGDPLFSEIHMSRLDQAMAEPLPRVKKMSGQVNVFREACTMPDGGRGRDGKDHFSNSSGDHSFQVKEELEALTKTRDVLHDEVLVMEERLEVKEDMCSELQKNFKRLEDLLNNEKKLTSQRRKELAKVNKHRLSES</sequence>
<comment type="caution">
    <text evidence="4">The sequence shown here is derived from an EMBL/GenBank/DDBJ whole genome shotgun (WGS) entry which is preliminary data.</text>
</comment>
<dbReference type="InterPro" id="IPR023213">
    <property type="entry name" value="CAT-like_dom_sf"/>
</dbReference>
<feature type="compositionally biased region" description="Polar residues" evidence="3">
    <location>
        <begin position="184"/>
        <end position="194"/>
    </location>
</feature>
<dbReference type="InterPro" id="IPR050886">
    <property type="entry name" value="RNA-binding_reg"/>
</dbReference>
<dbReference type="PANTHER" id="PTHR48024:SF56">
    <property type="entry name" value="HETEROGENEOUS NUCLEAR RIBONUCLEOPROTEIN A0"/>
    <property type="match status" value="1"/>
</dbReference>
<keyword evidence="5" id="KW-1185">Reference proteome</keyword>
<dbReference type="PANTHER" id="PTHR48024">
    <property type="entry name" value="GEO13361P1-RELATED"/>
    <property type="match status" value="1"/>
</dbReference>
<dbReference type="Proteomes" id="UP000824890">
    <property type="component" value="Unassembled WGS sequence"/>
</dbReference>
<evidence type="ECO:0000313" key="4">
    <source>
        <dbReference type="EMBL" id="KAH0931787.1"/>
    </source>
</evidence>
<feature type="compositionally biased region" description="Basic and acidic residues" evidence="3">
    <location>
        <begin position="195"/>
        <end position="205"/>
    </location>
</feature>
<evidence type="ECO:0000256" key="2">
    <source>
        <dbReference type="SAM" id="Coils"/>
    </source>
</evidence>
<accession>A0ABQ8DQY2</accession>
<reference evidence="4 5" key="1">
    <citation type="submission" date="2021-05" db="EMBL/GenBank/DDBJ databases">
        <title>Genome Assembly of Synthetic Allotetraploid Brassica napus Reveals Homoeologous Exchanges between Subgenomes.</title>
        <authorList>
            <person name="Davis J.T."/>
        </authorList>
    </citation>
    <scope>NUCLEOTIDE SEQUENCE [LARGE SCALE GENOMIC DNA]</scope>
    <source>
        <strain evidence="5">cv. Da-Ae</strain>
        <tissue evidence="4">Seedling</tissue>
    </source>
</reference>
<dbReference type="InterPro" id="IPR035979">
    <property type="entry name" value="RBD_domain_sf"/>
</dbReference>
<organism evidence="4 5">
    <name type="scientific">Brassica napus</name>
    <name type="common">Rape</name>
    <dbReference type="NCBI Taxonomy" id="3708"/>
    <lineage>
        <taxon>Eukaryota</taxon>
        <taxon>Viridiplantae</taxon>
        <taxon>Streptophyta</taxon>
        <taxon>Embryophyta</taxon>
        <taxon>Tracheophyta</taxon>
        <taxon>Spermatophyta</taxon>
        <taxon>Magnoliopsida</taxon>
        <taxon>eudicotyledons</taxon>
        <taxon>Gunneridae</taxon>
        <taxon>Pentapetalae</taxon>
        <taxon>rosids</taxon>
        <taxon>malvids</taxon>
        <taxon>Brassicales</taxon>
        <taxon>Brassicaceae</taxon>
        <taxon>Brassiceae</taxon>
        <taxon>Brassica</taxon>
    </lineage>
</organism>
<feature type="coiled-coil region" evidence="2">
    <location>
        <begin position="392"/>
        <end position="436"/>
    </location>
</feature>
<evidence type="ECO:0000256" key="3">
    <source>
        <dbReference type="SAM" id="MobiDB-lite"/>
    </source>
</evidence>
<dbReference type="SUPFAM" id="SSF54928">
    <property type="entry name" value="RNA-binding domain, RBD"/>
    <property type="match status" value="1"/>
</dbReference>
<evidence type="ECO:0000256" key="1">
    <source>
        <dbReference type="ARBA" id="ARBA00022884"/>
    </source>
</evidence>
<keyword evidence="1" id="KW-0694">RNA-binding</keyword>
<dbReference type="Gene3D" id="3.30.559.10">
    <property type="entry name" value="Chloramphenicol acetyltransferase-like domain"/>
    <property type="match status" value="1"/>
</dbReference>